<evidence type="ECO:0000313" key="1">
    <source>
        <dbReference type="EMBL" id="RNM36616.1"/>
    </source>
</evidence>
<evidence type="ECO:0000313" key="2">
    <source>
        <dbReference type="Proteomes" id="UP000271472"/>
    </source>
</evidence>
<accession>A0A3N0IJ22</accession>
<dbReference type="EMBL" id="QIBZ01000003">
    <property type="protein sequence ID" value="RNM36616.1"/>
    <property type="molecule type" value="Genomic_DNA"/>
</dbReference>
<proteinExistence type="predicted"/>
<comment type="caution">
    <text evidence="1">The sequence shown here is derived from an EMBL/GenBank/DDBJ whole genome shotgun (WGS) entry which is preliminary data.</text>
</comment>
<keyword evidence="2" id="KW-1185">Reference proteome</keyword>
<reference evidence="2" key="1">
    <citation type="submission" date="2018-05" db="EMBL/GenBank/DDBJ databases">
        <title>Genome Sequencing of selected type strains of the family Eggerthellaceae.</title>
        <authorList>
            <person name="Danylec N."/>
            <person name="Stoll D.A."/>
            <person name="Doetsch A."/>
            <person name="Huch M."/>
        </authorList>
    </citation>
    <scope>NUCLEOTIDE SEQUENCE [LARGE SCALE GENOMIC DNA]</scope>
    <source>
        <strain evidence="2">DSM 22006</strain>
    </source>
</reference>
<organism evidence="1 2">
    <name type="scientific">Slackia isoflavoniconvertens</name>
    <dbReference type="NCBI Taxonomy" id="572010"/>
    <lineage>
        <taxon>Bacteria</taxon>
        <taxon>Bacillati</taxon>
        <taxon>Actinomycetota</taxon>
        <taxon>Coriobacteriia</taxon>
        <taxon>Eggerthellales</taxon>
        <taxon>Eggerthellaceae</taxon>
        <taxon>Slackia</taxon>
    </lineage>
</organism>
<sequence length="79" mass="8779">MHANSFAQNSPSFLLRPTASALPLGDSFFMAYRESPRGFDIPSESIAIGRLTRNQRRQSAPLAFEIEQNRGVDAKKLPT</sequence>
<protein>
    <submittedName>
        <fullName evidence="1">Uncharacterized protein</fullName>
    </submittedName>
</protein>
<gene>
    <name evidence="1" type="ORF">DMP05_02240</name>
</gene>
<name>A0A3N0IJ22_9ACTN</name>
<dbReference type="Proteomes" id="UP000271472">
    <property type="component" value="Unassembled WGS sequence"/>
</dbReference>
<dbReference type="AlphaFoldDB" id="A0A3N0IJ22"/>